<feature type="transmembrane region" description="Helical" evidence="1">
    <location>
        <begin position="76"/>
        <end position="96"/>
    </location>
</feature>
<keyword evidence="1" id="KW-0472">Membrane</keyword>
<evidence type="ECO:0000313" key="2">
    <source>
        <dbReference type="EMBL" id="PKY73113.1"/>
    </source>
</evidence>
<dbReference type="RefSeq" id="WP_024330803.1">
    <property type="nucleotide sequence ID" value="NZ_JASOXK010000001.1"/>
</dbReference>
<evidence type="ECO:0000313" key="3">
    <source>
        <dbReference type="Proteomes" id="UP000235122"/>
    </source>
</evidence>
<keyword evidence="3" id="KW-1185">Reference proteome</keyword>
<gene>
    <name evidence="2" type="ORF">CYJ19_00525</name>
</gene>
<dbReference type="Proteomes" id="UP000235122">
    <property type="component" value="Unassembled WGS sequence"/>
</dbReference>
<keyword evidence="1" id="KW-1133">Transmembrane helix</keyword>
<dbReference type="GeneID" id="35866106"/>
<dbReference type="AlphaFoldDB" id="A0A2I1IPR2"/>
<name>A0A2I1IPR2_9ACTO</name>
<feature type="transmembrane region" description="Helical" evidence="1">
    <location>
        <begin position="178"/>
        <end position="200"/>
    </location>
</feature>
<organism evidence="2 3">
    <name type="scientific">Winkia neuii</name>
    <dbReference type="NCBI Taxonomy" id="33007"/>
    <lineage>
        <taxon>Bacteria</taxon>
        <taxon>Bacillati</taxon>
        <taxon>Actinomycetota</taxon>
        <taxon>Actinomycetes</taxon>
        <taxon>Actinomycetales</taxon>
        <taxon>Actinomycetaceae</taxon>
        <taxon>Winkia</taxon>
    </lineage>
</organism>
<keyword evidence="1" id="KW-0812">Transmembrane</keyword>
<comment type="caution">
    <text evidence="2">The sequence shown here is derived from an EMBL/GenBank/DDBJ whole genome shotgun (WGS) entry which is preliminary data.</text>
</comment>
<evidence type="ECO:0000256" key="1">
    <source>
        <dbReference type="SAM" id="Phobius"/>
    </source>
</evidence>
<dbReference type="STRING" id="33007.HMPREF3198_00728"/>
<dbReference type="EMBL" id="PKKO01000001">
    <property type="protein sequence ID" value="PKY73113.1"/>
    <property type="molecule type" value="Genomic_DNA"/>
</dbReference>
<accession>A0A2I1IPR2</accession>
<evidence type="ECO:0008006" key="4">
    <source>
        <dbReference type="Google" id="ProtNLM"/>
    </source>
</evidence>
<sequence length="215" mass="22227">MKAADKNWNLNLSELLNDEAFLRTFEPENPALFVRKPDGLGWDINAGALAVKAGLIRPDDSLGDLRAYISPRVARALSIAPVAGAAALCLAAASLSRGRALATGWDWHGRPRRFATGAKATLPAALASLGAAALASRAKNQGADVAASGRALGIQATAALLLRAAATSKAGKSNPVVFAALAAYPLVSTSILVSVVRHGLNRVQQSLTKKEGTDQ</sequence>
<reference evidence="2 3" key="1">
    <citation type="submission" date="2017-12" db="EMBL/GenBank/DDBJ databases">
        <title>Phylogenetic diversity of female urinary microbiome.</title>
        <authorList>
            <person name="Thomas-White K."/>
            <person name="Wolfe A.J."/>
        </authorList>
    </citation>
    <scope>NUCLEOTIDE SEQUENCE [LARGE SCALE GENOMIC DNA]</scope>
    <source>
        <strain evidence="2 3">UMB0402</strain>
    </source>
</reference>
<proteinExistence type="predicted"/>
<protein>
    <recommendedName>
        <fullName evidence="4">DUF5808 domain-containing protein</fullName>
    </recommendedName>
</protein>